<dbReference type="Pfam" id="PF11797">
    <property type="entry name" value="WxLIP_HBD"/>
    <property type="match status" value="1"/>
</dbReference>
<keyword evidence="1" id="KW-1133">Transmembrane helix</keyword>
<accession>A0A1E5GZN5</accession>
<keyword evidence="1" id="KW-0472">Membrane</keyword>
<evidence type="ECO:0000313" key="5">
    <source>
        <dbReference type="Proteomes" id="UP000095094"/>
    </source>
</evidence>
<evidence type="ECO:0000256" key="1">
    <source>
        <dbReference type="SAM" id="Phobius"/>
    </source>
</evidence>
<reference evidence="5" key="1">
    <citation type="submission" date="2016-09" db="EMBL/GenBank/DDBJ databases">
        <authorList>
            <person name="Gulvik C.A."/>
        </authorList>
    </citation>
    <scope>NUCLEOTIDE SEQUENCE [LARGE SCALE GENOMIC DNA]</scope>
    <source>
        <strain evidence="5">LMG 8895</strain>
    </source>
</reference>
<dbReference type="OrthoDB" id="2148359at2"/>
<feature type="transmembrane region" description="Helical" evidence="1">
    <location>
        <begin position="318"/>
        <end position="342"/>
    </location>
</feature>
<evidence type="ECO:0000259" key="3">
    <source>
        <dbReference type="Pfam" id="PF11797"/>
    </source>
</evidence>
<evidence type="ECO:0000259" key="2">
    <source>
        <dbReference type="Pfam" id="PF06030"/>
    </source>
</evidence>
<dbReference type="Pfam" id="PF06030">
    <property type="entry name" value="WxLIP_PGBD"/>
    <property type="match status" value="1"/>
</dbReference>
<comment type="caution">
    <text evidence="4">The sequence shown here is derived from an EMBL/GenBank/DDBJ whole genome shotgun (WGS) entry which is preliminary data.</text>
</comment>
<organism evidence="4 5">
    <name type="scientific">Enterococcus termitis</name>
    <dbReference type="NCBI Taxonomy" id="332950"/>
    <lineage>
        <taxon>Bacteria</taxon>
        <taxon>Bacillati</taxon>
        <taxon>Bacillota</taxon>
        <taxon>Bacilli</taxon>
        <taxon>Lactobacillales</taxon>
        <taxon>Enterococcaceae</taxon>
        <taxon>Enterococcus</taxon>
    </lineage>
</organism>
<sequence length="363" mass="41054">MKKTLQYIALIIFISFNSFIGFSQITYAEEDKNAGGATGFIYEIKKPENQKQDIGYFDLRMNPDQKQTVQIILKNPTDQEITVEVSLNGAKTNMNGVIEYGPTNLKKDASLKYDFTDIVKAPEKVTIPAQSEKNLDIAIAMPQASIDGKIVGGIQLKKADTKEEKEKQKGANVVNKYAYVIAMVLTENDTEVQPNLELNKVYAGQANYRNVVYTDLSNVEANFLDNLSIETQIMSEKNDEVIYETKKASMRMAPNSNMTFPTSMDGEKMVAGKYRAHILATSGDRKWEWTEDFEITNEEADKFNRSDLGLVQEKGINWVVIVGIAVGIFALILIVFFIIRAIRKNSEKTRKNEQRKNRQVNKK</sequence>
<dbReference type="InterPro" id="IPR010317">
    <property type="entry name" value="WxLIP_PGBD"/>
</dbReference>
<evidence type="ECO:0000313" key="4">
    <source>
        <dbReference type="EMBL" id="OEG18191.1"/>
    </source>
</evidence>
<keyword evidence="5" id="KW-1185">Reference proteome</keyword>
<dbReference type="RefSeq" id="WP_069662744.1">
    <property type="nucleotide sequence ID" value="NZ_JBHUJJ010000001.1"/>
</dbReference>
<dbReference type="EMBL" id="MIJY01000007">
    <property type="protein sequence ID" value="OEG18191.1"/>
    <property type="molecule type" value="Genomic_DNA"/>
</dbReference>
<keyword evidence="1" id="KW-0812">Transmembrane</keyword>
<name>A0A1E5GZN5_9ENTE</name>
<proteinExistence type="predicted"/>
<feature type="domain" description="WxL Interacting Protein host binding" evidence="3">
    <location>
        <begin position="168"/>
        <end position="305"/>
    </location>
</feature>
<dbReference type="AlphaFoldDB" id="A0A1E5GZN5"/>
<feature type="domain" description="WxL Interacting Protein peptidoglycan binding" evidence="2">
    <location>
        <begin position="43"/>
        <end position="158"/>
    </location>
</feature>
<dbReference type="InterPro" id="IPR021759">
    <property type="entry name" value="WxLIP_HBD"/>
</dbReference>
<gene>
    <name evidence="4" type="ORF">BCR25_17020</name>
</gene>
<dbReference type="Proteomes" id="UP000095094">
    <property type="component" value="Unassembled WGS sequence"/>
</dbReference>
<protein>
    <submittedName>
        <fullName evidence="4">Uncharacterized protein</fullName>
    </submittedName>
</protein>